<evidence type="ECO:0000313" key="1">
    <source>
        <dbReference type="EMBL" id="PIR06519.1"/>
    </source>
</evidence>
<protein>
    <submittedName>
        <fullName evidence="1">Uncharacterized protein</fullName>
    </submittedName>
</protein>
<dbReference type="EMBL" id="PCWQ01000012">
    <property type="protein sequence ID" value="PIR06519.1"/>
    <property type="molecule type" value="Genomic_DNA"/>
</dbReference>
<accession>A0A2H0NC96</accession>
<dbReference type="Proteomes" id="UP000230564">
    <property type="component" value="Unassembled WGS sequence"/>
</dbReference>
<evidence type="ECO:0000313" key="2">
    <source>
        <dbReference type="Proteomes" id="UP000230564"/>
    </source>
</evidence>
<sequence>MDNYKESFVLQTGDHLSVNDLLDLRKKGCFISRSGHLGNHYLSNLLLFDAGVPCHIFDRNLIIRDQNYWPEFLLLGGQLTPLIDCSESSLVYFHNLDQTKNIHGFTSGAKNLAQVHFRSMERLFGGLVWSESQFLNPHSSLIFRIVSELVRIVPTAFQRVFYEDGVIRKEPSIISNRVAQEVVDTNDFFCHRLDTGNGNLKIGRLTNIEVNILIHSICACLISGQDTVYEVSGPDMIQYATSRGFKERLNAYYQYLRRKIDGLPSKIFLYIVPSFYFRFGSLQSEKEEMDRFWQRLQTFVNLNKEKRQRINATRNTFPRRKVSVDQQNESAKISGPYNRELKVLAGEIHSGTIGRRVDFQLEKGNFFSQYDLLASGDKLYVPSELMKMSMCDLANYYQLFISSKHYFKN</sequence>
<reference evidence="1 2" key="1">
    <citation type="submission" date="2017-09" db="EMBL/GenBank/DDBJ databases">
        <title>Depth-based differentiation of microbial function through sediment-hosted aquifers and enrichment of novel symbionts in the deep terrestrial subsurface.</title>
        <authorList>
            <person name="Probst A.J."/>
            <person name="Ladd B."/>
            <person name="Jarett J.K."/>
            <person name="Geller-Mcgrath D.E."/>
            <person name="Sieber C.M."/>
            <person name="Emerson J.B."/>
            <person name="Anantharaman K."/>
            <person name="Thomas B.C."/>
            <person name="Malmstrom R."/>
            <person name="Stieglmeier M."/>
            <person name="Klingl A."/>
            <person name="Woyke T."/>
            <person name="Ryan C.M."/>
            <person name="Banfield J.F."/>
        </authorList>
    </citation>
    <scope>NUCLEOTIDE SEQUENCE [LARGE SCALE GENOMIC DNA]</scope>
    <source>
        <strain evidence="1">CG11_big_fil_rev_8_21_14_0_20_36_20</strain>
    </source>
</reference>
<proteinExistence type="predicted"/>
<gene>
    <name evidence="1" type="ORF">COV55_03205</name>
</gene>
<organism evidence="1 2">
    <name type="scientific">Candidatus Komeilibacteria bacterium CG11_big_fil_rev_8_21_14_0_20_36_20</name>
    <dbReference type="NCBI Taxonomy" id="1974477"/>
    <lineage>
        <taxon>Bacteria</taxon>
        <taxon>Candidatus Komeiliibacteriota</taxon>
    </lineage>
</organism>
<comment type="caution">
    <text evidence="1">The sequence shown here is derived from an EMBL/GenBank/DDBJ whole genome shotgun (WGS) entry which is preliminary data.</text>
</comment>
<name>A0A2H0NC96_9BACT</name>
<dbReference type="AlphaFoldDB" id="A0A2H0NC96"/>